<dbReference type="Proteomes" id="UP001318860">
    <property type="component" value="Unassembled WGS sequence"/>
</dbReference>
<keyword evidence="9 12" id="KW-0472">Membrane</keyword>
<evidence type="ECO:0000256" key="1">
    <source>
        <dbReference type="ARBA" id="ARBA00004477"/>
    </source>
</evidence>
<dbReference type="EC" id="2.4.1.-" evidence="12"/>
<keyword evidence="6 12" id="KW-0812">Transmembrane</keyword>
<dbReference type="InterPro" id="IPR005599">
    <property type="entry name" value="GPI_mannosylTrfase"/>
</dbReference>
<comment type="pathway">
    <text evidence="2">Protein modification; protein glycosylation.</text>
</comment>
<comment type="subcellular location">
    <subcellularLocation>
        <location evidence="1 12">Endoplasmic reticulum membrane</location>
        <topology evidence="1 12">Multi-pass membrane protein</topology>
    </subcellularLocation>
</comment>
<evidence type="ECO:0000256" key="10">
    <source>
        <dbReference type="ARBA" id="ARBA00044721"/>
    </source>
</evidence>
<comment type="similarity">
    <text evidence="3 12">Belongs to the glycosyltransferase 22 family.</text>
</comment>
<evidence type="ECO:0000256" key="3">
    <source>
        <dbReference type="ARBA" id="ARBA00007063"/>
    </source>
</evidence>
<protein>
    <recommendedName>
        <fullName evidence="12">Mannosyltransferase</fullName>
        <ecNumber evidence="12">2.4.1.-</ecNumber>
    </recommendedName>
</protein>
<comment type="caution">
    <text evidence="13">The sequence shown here is derived from an EMBL/GenBank/DDBJ whole genome shotgun (WGS) entry which is preliminary data.</text>
</comment>
<sequence>MALNSKFMQLYGYDVLLGSIAAFYVFMTPYTKVEESFNVQYDHLEFPGVVPRTFIGEISYTIFSNAKHALFLLGALIVSTLASPFVLSASLLQLPKIYSLYAVGVLQKYFICKGYLRKNVLCHSFTVNCSCMPDSLTLCNGPFAEEYTVCNHNLLEEFRLVLGCIILSTLRFFRIQVAIKKNFGSQVEAFFVILTALQFHMLFYSTRPLPNILAFGLVNLAYGYWFKGSFYAALNSLICATIVFRCDILLLVSPLGLELLLTHAFHWYFTSALPRSLLAAYPLFVLGVLLDRRVLFYIIPVLSFVLLYSKLPHKELRFIISSLPMFNLSAAVAASRMYVDTVSGENFRIVLLFILCSAIPSSLSVKTESGFTNLPSIWTVGSPAAVFNPIKCNSAIGFLWFAYAPKGEEPCYLLVKYKLETAYAHATQTTCWHLKNNSKEVWVHVDTFSAMNGISRFCENDEPWRFLRIGDRRNHVAACRVLSFLTSFLSNRYSKEEGIPLQEFQSRNFTYLLSEHALINGYKCLFSIKGFSGARVHAGFPPISLNREKTVAYGNLYGTEKWLLLTIDKRLVLFLVFVITALELILTRPAIHLFVVLAASVPIVMVHAVLSKRELDVIVHEGDGELARLVQEKLGDDGSMSENTI</sequence>
<accession>A0ABR0XUG7</accession>
<evidence type="ECO:0000256" key="2">
    <source>
        <dbReference type="ARBA" id="ARBA00004922"/>
    </source>
</evidence>
<feature type="transmembrane region" description="Helical" evidence="12">
    <location>
        <begin position="187"/>
        <end position="204"/>
    </location>
</feature>
<evidence type="ECO:0000256" key="6">
    <source>
        <dbReference type="ARBA" id="ARBA00022692"/>
    </source>
</evidence>
<evidence type="ECO:0000313" key="14">
    <source>
        <dbReference type="Proteomes" id="UP001318860"/>
    </source>
</evidence>
<keyword evidence="5" id="KW-0808">Transferase</keyword>
<evidence type="ECO:0000256" key="12">
    <source>
        <dbReference type="RuleBase" id="RU363075"/>
    </source>
</evidence>
<feature type="transmembrane region" description="Helical" evidence="12">
    <location>
        <begin position="281"/>
        <end position="309"/>
    </location>
</feature>
<reference evidence="13 14" key="1">
    <citation type="journal article" date="2021" name="Comput. Struct. Biotechnol. J.">
        <title>De novo genome assembly of the potent medicinal plant Rehmannia glutinosa using nanopore technology.</title>
        <authorList>
            <person name="Ma L."/>
            <person name="Dong C."/>
            <person name="Song C."/>
            <person name="Wang X."/>
            <person name="Zheng X."/>
            <person name="Niu Y."/>
            <person name="Chen S."/>
            <person name="Feng W."/>
        </authorList>
    </citation>
    <scope>NUCLEOTIDE SEQUENCE [LARGE SCALE GENOMIC DNA]</scope>
    <source>
        <strain evidence="13">DH-2019</strain>
    </source>
</reference>
<dbReference type="EMBL" id="JABTTQ020000002">
    <property type="protein sequence ID" value="KAK6162676.1"/>
    <property type="molecule type" value="Genomic_DNA"/>
</dbReference>
<dbReference type="PANTHER" id="PTHR22760:SF1">
    <property type="entry name" value="DOL-P-MAN:MAN(7)GLCNAC(2)-PP-DOL ALPHA-1,6-MANNOSYLTRANSFERASE"/>
    <property type="match status" value="1"/>
</dbReference>
<dbReference type="Pfam" id="PF03901">
    <property type="entry name" value="Glyco_transf_22"/>
    <property type="match status" value="2"/>
</dbReference>
<comment type="catalytic activity">
    <reaction evidence="11">
        <text>an alpha-D-Man-(1-&gt;2)-alpha-D-Man-(1-&gt;2)-alpha-D-Man-(1-&gt;3)-[alpha-D-Man-(1-&gt;2)-alpha-D-Man-(1-&gt;3)-alpha-D-Man-(1-&gt;6)]-beta-D-Man-(1-&gt;4)-beta-D-GlcNAc-(1-&gt;4)-alpha-D-GlcNAc-diphospho-di-trans,poly-cis-dolichol + a di-trans,poly-cis-dolichyl beta-D-mannosyl phosphate = an alpha-D-Man-(1-&gt;2)-alpha-D-Man-(1-&gt;2)-alpha-D-Man-(1-&gt;3)-[alpha-D-Man-(1-&gt;2)-alpha-D-Man-(1-&gt;3)-[alpha-D-Man-(1-&gt;6)]-alpha-D-Man-(1-&gt;6)]-beta-D-Man-(1-&gt;4)-beta-D-GlcNAc-(1-&gt;4)-alpha-D-GlcNAc-diphospho-di-trans,poly-cis-dolichol + a di-trans,poly-cis-dolichyl phosphate + H(+)</text>
        <dbReference type="Rhea" id="RHEA:29535"/>
        <dbReference type="Rhea" id="RHEA-COMP:19498"/>
        <dbReference type="Rhea" id="RHEA-COMP:19501"/>
        <dbReference type="Rhea" id="RHEA-COMP:19518"/>
        <dbReference type="Rhea" id="RHEA-COMP:19519"/>
        <dbReference type="ChEBI" id="CHEBI:15378"/>
        <dbReference type="ChEBI" id="CHEBI:57683"/>
        <dbReference type="ChEBI" id="CHEBI:58211"/>
        <dbReference type="ChEBI" id="CHEBI:132517"/>
        <dbReference type="ChEBI" id="CHEBI:132519"/>
        <dbReference type="EC" id="2.4.1.260"/>
    </reaction>
    <physiologicalReaction direction="left-to-right" evidence="11">
        <dbReference type="Rhea" id="RHEA:29536"/>
    </physiologicalReaction>
</comment>
<feature type="transmembrane region" description="Helical" evidence="12">
    <location>
        <begin position="7"/>
        <end position="26"/>
    </location>
</feature>
<evidence type="ECO:0000256" key="8">
    <source>
        <dbReference type="ARBA" id="ARBA00022989"/>
    </source>
</evidence>
<organism evidence="13 14">
    <name type="scientific">Rehmannia glutinosa</name>
    <name type="common">Chinese foxglove</name>
    <dbReference type="NCBI Taxonomy" id="99300"/>
    <lineage>
        <taxon>Eukaryota</taxon>
        <taxon>Viridiplantae</taxon>
        <taxon>Streptophyta</taxon>
        <taxon>Embryophyta</taxon>
        <taxon>Tracheophyta</taxon>
        <taxon>Spermatophyta</taxon>
        <taxon>Magnoliopsida</taxon>
        <taxon>eudicotyledons</taxon>
        <taxon>Gunneridae</taxon>
        <taxon>Pentapetalae</taxon>
        <taxon>asterids</taxon>
        <taxon>lamiids</taxon>
        <taxon>Lamiales</taxon>
        <taxon>Orobanchaceae</taxon>
        <taxon>Rehmannieae</taxon>
        <taxon>Rehmannia</taxon>
    </lineage>
</organism>
<evidence type="ECO:0000256" key="4">
    <source>
        <dbReference type="ARBA" id="ARBA00022676"/>
    </source>
</evidence>
<proteinExistence type="inferred from homology"/>
<feature type="transmembrane region" description="Helical" evidence="12">
    <location>
        <begin position="593"/>
        <end position="610"/>
    </location>
</feature>
<evidence type="ECO:0000313" key="13">
    <source>
        <dbReference type="EMBL" id="KAK6162676.1"/>
    </source>
</evidence>
<keyword evidence="8 12" id="KW-1133">Transmembrane helix</keyword>
<feature type="transmembrane region" description="Helical" evidence="12">
    <location>
        <begin position="70"/>
        <end position="92"/>
    </location>
</feature>
<keyword evidence="14" id="KW-1185">Reference proteome</keyword>
<feature type="transmembrane region" description="Helical" evidence="12">
    <location>
        <begin position="571"/>
        <end position="587"/>
    </location>
</feature>
<gene>
    <name evidence="13" type="ORF">DH2020_002517</name>
</gene>
<feature type="transmembrane region" description="Helical" evidence="12">
    <location>
        <begin position="249"/>
        <end position="269"/>
    </location>
</feature>
<evidence type="ECO:0000256" key="11">
    <source>
        <dbReference type="ARBA" id="ARBA00048899"/>
    </source>
</evidence>
<evidence type="ECO:0000256" key="9">
    <source>
        <dbReference type="ARBA" id="ARBA00023136"/>
    </source>
</evidence>
<dbReference type="PANTHER" id="PTHR22760">
    <property type="entry name" value="GLYCOSYLTRANSFERASE"/>
    <property type="match status" value="1"/>
</dbReference>
<name>A0ABR0XUG7_REHGL</name>
<evidence type="ECO:0000256" key="5">
    <source>
        <dbReference type="ARBA" id="ARBA00022679"/>
    </source>
</evidence>
<comment type="function">
    <text evidence="10">Mannosyltransferase that operates in the biosynthetic pathway of dolichol-linked oligosaccharides, the glycan precursors employed in protein asparagine (N)-glycosylation. The assembly of dolichol-linked oligosaccharides begins on the cytosolic side of the endoplasmic reticulum membrane and finishes in its lumen. The sequential addition of sugars to dolichol pyrophosphate produces dolichol-linked oligosaccharides containing fourteen sugars, including two GlcNAcs, nine mannoses and three glucoses. Once assembled, the oligosaccharide is transferred from the lipid to nascent proteins by oligosaccharyltransferases. In the lumen of the endoplasmic reticulum, adds the eighth mannose residue in an alpha-1,6 linkage onto Man(7)GlcNAc(2)-PP-dolichol to produce Man(8)GlcNAc(2)-PP-dolichol.</text>
</comment>
<keyword evidence="7 12" id="KW-0256">Endoplasmic reticulum</keyword>
<keyword evidence="4 12" id="KW-0328">Glycosyltransferase</keyword>
<evidence type="ECO:0000256" key="7">
    <source>
        <dbReference type="ARBA" id="ARBA00022824"/>
    </source>
</evidence>